<sequence>MAELIFHDPAVYTIPISNYWVTRTSYTLPATVPAGLYRCSYEGKGGAYGLLHVTHSVNGTFQPPNLILEDGAVYCPSCREPPRAVGDGYYYADRDLSLKPGDKVEWVTAGVRGKSGWLKNCMIMEAPEAPPPEPPPPEPPEPPPTPPPGPEVPVIAAVLLLIASGFTAIAGWFFDIANRIKTVWWVGDIISSWFEYVAYVFEAIEDAFEGLADWTTEIVMILAARVEEGVDFLARLVGLENWRESVDTVLGWVQGLYSDFPGAVTGVLGAAWTWVQGLYSDFSGAVTGVLGAAWTWVQGLYNDFSGAVFDVLGDVWSDLQDMHTNFSSWVTGALGATWTWLSEFVADPMSKLYLDILELVKSGFEWLTQEWFSFIDSSWETFKGSFEWLLQKFFVILDESWDNFEGSVKWLVGKVMALVGDAAEDLKYQIWDMVEKVMKKL</sequence>
<evidence type="ECO:0000256" key="1">
    <source>
        <dbReference type="SAM" id="MobiDB-lite"/>
    </source>
</evidence>
<feature type="compositionally biased region" description="Pro residues" evidence="1">
    <location>
        <begin position="128"/>
        <end position="149"/>
    </location>
</feature>
<keyword evidence="2" id="KW-1133">Transmembrane helix</keyword>
<proteinExistence type="predicted"/>
<feature type="transmembrane region" description="Helical" evidence="2">
    <location>
        <begin position="152"/>
        <end position="174"/>
    </location>
</feature>
<organism evidence="3">
    <name type="scientific">viral metagenome</name>
    <dbReference type="NCBI Taxonomy" id="1070528"/>
    <lineage>
        <taxon>unclassified sequences</taxon>
        <taxon>metagenomes</taxon>
        <taxon>organismal metagenomes</taxon>
    </lineage>
</organism>
<dbReference type="EMBL" id="MT142072">
    <property type="protein sequence ID" value="QJA74070.1"/>
    <property type="molecule type" value="Genomic_DNA"/>
</dbReference>
<gene>
    <name evidence="5" type="ORF">MM415A02109_0006</name>
    <name evidence="4" type="ORF">MM415B01747_0009</name>
    <name evidence="3" type="ORF">TM448A03380_0006</name>
</gene>
<accession>A0A6H2A194</accession>
<dbReference type="AlphaFoldDB" id="A0A6H2A194"/>
<keyword evidence="2" id="KW-0472">Membrane</keyword>
<protein>
    <submittedName>
        <fullName evidence="3">Uncharacterized protein</fullName>
    </submittedName>
</protein>
<keyword evidence="2" id="KW-0812">Transmembrane</keyword>
<evidence type="ECO:0000313" key="3">
    <source>
        <dbReference type="EMBL" id="QJA53285.1"/>
    </source>
</evidence>
<name>A0A6H2A194_9ZZZZ</name>
<feature type="region of interest" description="Disordered" evidence="1">
    <location>
        <begin position="126"/>
        <end position="149"/>
    </location>
</feature>
<dbReference type="EMBL" id="MT141248">
    <property type="protein sequence ID" value="QJA56982.1"/>
    <property type="molecule type" value="Genomic_DNA"/>
</dbReference>
<evidence type="ECO:0000313" key="5">
    <source>
        <dbReference type="EMBL" id="QJA74070.1"/>
    </source>
</evidence>
<reference evidence="3" key="1">
    <citation type="submission" date="2020-03" db="EMBL/GenBank/DDBJ databases">
        <title>The deep terrestrial virosphere.</title>
        <authorList>
            <person name="Holmfeldt K."/>
            <person name="Nilsson E."/>
            <person name="Simone D."/>
            <person name="Lopez-Fernandez M."/>
            <person name="Wu X."/>
            <person name="de Brujin I."/>
            <person name="Lundin D."/>
            <person name="Andersson A."/>
            <person name="Bertilsson S."/>
            <person name="Dopson M."/>
        </authorList>
    </citation>
    <scope>NUCLEOTIDE SEQUENCE</scope>
    <source>
        <strain evidence="5">MM415A02109</strain>
        <strain evidence="4">MM415B01747</strain>
        <strain evidence="3">TM448A03380</strain>
    </source>
</reference>
<evidence type="ECO:0000256" key="2">
    <source>
        <dbReference type="SAM" id="Phobius"/>
    </source>
</evidence>
<evidence type="ECO:0000313" key="4">
    <source>
        <dbReference type="EMBL" id="QJA56982.1"/>
    </source>
</evidence>
<dbReference type="EMBL" id="MT144409">
    <property type="protein sequence ID" value="QJA53285.1"/>
    <property type="molecule type" value="Genomic_DNA"/>
</dbReference>